<evidence type="ECO:0000313" key="3">
    <source>
        <dbReference type="Proteomes" id="UP000811609"/>
    </source>
</evidence>
<evidence type="ECO:0000256" key="1">
    <source>
        <dbReference type="SAM" id="MobiDB-lite"/>
    </source>
</evidence>
<dbReference type="Proteomes" id="UP000811609">
    <property type="component" value="Chromosome 5"/>
</dbReference>
<feature type="compositionally biased region" description="Low complexity" evidence="1">
    <location>
        <begin position="1"/>
        <end position="13"/>
    </location>
</feature>
<reference evidence="2" key="1">
    <citation type="submission" date="2020-12" db="EMBL/GenBank/DDBJ databases">
        <title>WGS assembly of Carya illinoinensis cv. Pawnee.</title>
        <authorList>
            <person name="Platts A."/>
            <person name="Shu S."/>
            <person name="Wright S."/>
            <person name="Barry K."/>
            <person name="Edger P."/>
            <person name="Pires J.C."/>
            <person name="Schmutz J."/>
        </authorList>
    </citation>
    <scope>NUCLEOTIDE SEQUENCE</scope>
    <source>
        <tissue evidence="2">Leaf</tissue>
    </source>
</reference>
<feature type="region of interest" description="Disordered" evidence="1">
    <location>
        <begin position="1"/>
        <end position="29"/>
    </location>
</feature>
<name>A0A8T1QHW2_CARIL</name>
<dbReference type="AlphaFoldDB" id="A0A8T1QHW2"/>
<dbReference type="EMBL" id="CM031813">
    <property type="protein sequence ID" value="KAG6653913.1"/>
    <property type="molecule type" value="Genomic_DNA"/>
</dbReference>
<feature type="compositionally biased region" description="Polar residues" evidence="1">
    <location>
        <begin position="17"/>
        <end position="29"/>
    </location>
</feature>
<gene>
    <name evidence="2" type="ORF">CIPAW_05G109400</name>
</gene>
<evidence type="ECO:0000313" key="2">
    <source>
        <dbReference type="EMBL" id="KAG6653913.1"/>
    </source>
</evidence>
<organism evidence="2 3">
    <name type="scientific">Carya illinoinensis</name>
    <name type="common">Pecan</name>
    <dbReference type="NCBI Taxonomy" id="32201"/>
    <lineage>
        <taxon>Eukaryota</taxon>
        <taxon>Viridiplantae</taxon>
        <taxon>Streptophyta</taxon>
        <taxon>Embryophyta</taxon>
        <taxon>Tracheophyta</taxon>
        <taxon>Spermatophyta</taxon>
        <taxon>Magnoliopsida</taxon>
        <taxon>eudicotyledons</taxon>
        <taxon>Gunneridae</taxon>
        <taxon>Pentapetalae</taxon>
        <taxon>rosids</taxon>
        <taxon>fabids</taxon>
        <taxon>Fagales</taxon>
        <taxon>Juglandaceae</taxon>
        <taxon>Carya</taxon>
    </lineage>
</organism>
<comment type="caution">
    <text evidence="2">The sequence shown here is derived from an EMBL/GenBank/DDBJ whole genome shotgun (WGS) entry which is preliminary data.</text>
</comment>
<protein>
    <submittedName>
        <fullName evidence="2">Uncharacterized protein</fullName>
    </submittedName>
</protein>
<accession>A0A8T1QHW2</accession>
<proteinExistence type="predicted"/>
<sequence length="52" mass="5779">MVSTPPLLPPTHSHPSRTGSSHPSGSPTLQLLRLARRECVWESLSHHFKVKP</sequence>
<keyword evidence="3" id="KW-1185">Reference proteome</keyword>